<sequence length="174" mass="20174">MTNNETTLCDEKYFRDFYLKHVQSASNFAYYKCGDSEAALDLVQDAFTKIWENCSKIDFNKAKTYLFTSITNLFLNTIKHQKVVFQYAQDAQDAPNLDTNNQSPEYILEEEEFKQKLTRAIASLSETQREVFLLNRIDGKKYREIADLLGVSQKTVEKRMSAALQILKAQIENI</sequence>
<dbReference type="InterPro" id="IPR036388">
    <property type="entry name" value="WH-like_DNA-bd_sf"/>
</dbReference>
<dbReference type="SUPFAM" id="SSF88946">
    <property type="entry name" value="Sigma2 domain of RNA polymerase sigma factors"/>
    <property type="match status" value="1"/>
</dbReference>
<dbReference type="EMBL" id="FQWE01000001">
    <property type="protein sequence ID" value="SHF71305.1"/>
    <property type="molecule type" value="Genomic_DNA"/>
</dbReference>
<dbReference type="NCBIfam" id="TIGR02985">
    <property type="entry name" value="Sig70_bacteroi1"/>
    <property type="match status" value="1"/>
</dbReference>
<keyword evidence="4" id="KW-0804">Transcription</keyword>
<dbReference type="Gene3D" id="1.10.1740.10">
    <property type="match status" value="1"/>
</dbReference>
<evidence type="ECO:0000313" key="8">
    <source>
        <dbReference type="Proteomes" id="UP000184036"/>
    </source>
</evidence>
<dbReference type="STRING" id="271157.SAMN05444396_10116"/>
<evidence type="ECO:0000256" key="2">
    <source>
        <dbReference type="ARBA" id="ARBA00023015"/>
    </source>
</evidence>
<dbReference type="PANTHER" id="PTHR43133:SF46">
    <property type="entry name" value="RNA POLYMERASE SIGMA-70 FACTOR ECF SUBFAMILY"/>
    <property type="match status" value="1"/>
</dbReference>
<dbReference type="Pfam" id="PF08281">
    <property type="entry name" value="Sigma70_r4_2"/>
    <property type="match status" value="1"/>
</dbReference>
<accession>A0A1M5DWH7</accession>
<dbReference type="SUPFAM" id="SSF88659">
    <property type="entry name" value="Sigma3 and sigma4 domains of RNA polymerase sigma factors"/>
    <property type="match status" value="1"/>
</dbReference>
<evidence type="ECO:0000256" key="1">
    <source>
        <dbReference type="ARBA" id="ARBA00010641"/>
    </source>
</evidence>
<evidence type="ECO:0000259" key="5">
    <source>
        <dbReference type="Pfam" id="PF04542"/>
    </source>
</evidence>
<evidence type="ECO:0000256" key="3">
    <source>
        <dbReference type="ARBA" id="ARBA00023082"/>
    </source>
</evidence>
<dbReference type="InterPro" id="IPR007627">
    <property type="entry name" value="RNA_pol_sigma70_r2"/>
</dbReference>
<keyword evidence="3" id="KW-0731">Sigma factor</keyword>
<feature type="domain" description="RNA polymerase sigma-70 region 2" evidence="5">
    <location>
        <begin position="18"/>
        <end position="82"/>
    </location>
</feature>
<dbReference type="NCBIfam" id="TIGR02937">
    <property type="entry name" value="sigma70-ECF"/>
    <property type="match status" value="1"/>
</dbReference>
<evidence type="ECO:0000256" key="4">
    <source>
        <dbReference type="ARBA" id="ARBA00023163"/>
    </source>
</evidence>
<dbReference type="InterPro" id="IPR013324">
    <property type="entry name" value="RNA_pol_sigma_r3/r4-like"/>
</dbReference>
<dbReference type="InterPro" id="IPR014327">
    <property type="entry name" value="RNA_pol_sigma70_bacteroid"/>
</dbReference>
<name>A0A1M5DWH7_9FLAO</name>
<keyword evidence="2" id="KW-0805">Transcription regulation</keyword>
<dbReference type="GO" id="GO:0003677">
    <property type="term" value="F:DNA binding"/>
    <property type="evidence" value="ECO:0007669"/>
    <property type="project" value="InterPro"/>
</dbReference>
<evidence type="ECO:0000259" key="6">
    <source>
        <dbReference type="Pfam" id="PF08281"/>
    </source>
</evidence>
<keyword evidence="8" id="KW-1185">Reference proteome</keyword>
<dbReference type="InterPro" id="IPR013249">
    <property type="entry name" value="RNA_pol_sigma70_r4_t2"/>
</dbReference>
<dbReference type="RefSeq" id="WP_072986598.1">
    <property type="nucleotide sequence ID" value="NZ_FQWE01000001.1"/>
</dbReference>
<dbReference type="GO" id="GO:0016987">
    <property type="term" value="F:sigma factor activity"/>
    <property type="evidence" value="ECO:0007669"/>
    <property type="project" value="UniProtKB-KW"/>
</dbReference>
<gene>
    <name evidence="7" type="ORF">SAMN05444396_10116</name>
</gene>
<dbReference type="PANTHER" id="PTHR43133">
    <property type="entry name" value="RNA POLYMERASE ECF-TYPE SIGMA FACTO"/>
    <property type="match status" value="1"/>
</dbReference>
<dbReference type="Proteomes" id="UP000184036">
    <property type="component" value="Unassembled WGS sequence"/>
</dbReference>
<dbReference type="OrthoDB" id="659855at2"/>
<protein>
    <submittedName>
        <fullName evidence="7">RNA polymerase sigma-70 factor, ECF subfamily</fullName>
    </submittedName>
</protein>
<proteinExistence type="inferred from homology"/>
<dbReference type="InterPro" id="IPR013325">
    <property type="entry name" value="RNA_pol_sigma_r2"/>
</dbReference>
<organism evidence="7 8">
    <name type="scientific">Flavobacterium segetis</name>
    <dbReference type="NCBI Taxonomy" id="271157"/>
    <lineage>
        <taxon>Bacteria</taxon>
        <taxon>Pseudomonadati</taxon>
        <taxon>Bacteroidota</taxon>
        <taxon>Flavobacteriia</taxon>
        <taxon>Flavobacteriales</taxon>
        <taxon>Flavobacteriaceae</taxon>
        <taxon>Flavobacterium</taxon>
    </lineage>
</organism>
<feature type="domain" description="RNA polymerase sigma factor 70 region 4 type 2" evidence="6">
    <location>
        <begin position="115"/>
        <end position="165"/>
    </location>
</feature>
<dbReference type="Gene3D" id="1.10.10.10">
    <property type="entry name" value="Winged helix-like DNA-binding domain superfamily/Winged helix DNA-binding domain"/>
    <property type="match status" value="1"/>
</dbReference>
<dbReference type="GO" id="GO:0006352">
    <property type="term" value="P:DNA-templated transcription initiation"/>
    <property type="evidence" value="ECO:0007669"/>
    <property type="project" value="InterPro"/>
</dbReference>
<dbReference type="AlphaFoldDB" id="A0A1M5DWH7"/>
<comment type="similarity">
    <text evidence="1">Belongs to the sigma-70 factor family. ECF subfamily.</text>
</comment>
<evidence type="ECO:0000313" key="7">
    <source>
        <dbReference type="EMBL" id="SHF71305.1"/>
    </source>
</evidence>
<reference evidence="8" key="1">
    <citation type="submission" date="2016-11" db="EMBL/GenBank/DDBJ databases">
        <authorList>
            <person name="Varghese N."/>
            <person name="Submissions S."/>
        </authorList>
    </citation>
    <scope>NUCLEOTIDE SEQUENCE [LARGE SCALE GENOMIC DNA]</scope>
    <source>
        <strain evidence="8">DSM 19741</strain>
    </source>
</reference>
<dbReference type="Pfam" id="PF04542">
    <property type="entry name" value="Sigma70_r2"/>
    <property type="match status" value="1"/>
</dbReference>
<dbReference type="InterPro" id="IPR039425">
    <property type="entry name" value="RNA_pol_sigma-70-like"/>
</dbReference>
<dbReference type="InterPro" id="IPR014284">
    <property type="entry name" value="RNA_pol_sigma-70_dom"/>
</dbReference>
<dbReference type="CDD" id="cd06171">
    <property type="entry name" value="Sigma70_r4"/>
    <property type="match status" value="1"/>
</dbReference>